<dbReference type="Proteomes" id="UP000255303">
    <property type="component" value="Unassembled WGS sequence"/>
</dbReference>
<keyword evidence="1 3" id="KW-0238">DNA-binding</keyword>
<evidence type="ECO:0000313" key="4">
    <source>
        <dbReference type="Proteomes" id="UP000255303"/>
    </source>
</evidence>
<accession>A0A379PIB4</accession>
<dbReference type="GO" id="GO:0003677">
    <property type="term" value="F:DNA binding"/>
    <property type="evidence" value="ECO:0007669"/>
    <property type="project" value="UniProtKB-KW"/>
</dbReference>
<dbReference type="NCBIfam" id="NF040570">
    <property type="entry name" value="guided_TnpB"/>
    <property type="match status" value="1"/>
</dbReference>
<organism evidence="3 4">
    <name type="scientific">Ectopseudomonas oleovorans</name>
    <name type="common">Pseudomonas oleovorans</name>
    <dbReference type="NCBI Taxonomy" id="301"/>
    <lineage>
        <taxon>Bacteria</taxon>
        <taxon>Pseudomonadati</taxon>
        <taxon>Pseudomonadota</taxon>
        <taxon>Gammaproteobacteria</taxon>
        <taxon>Pseudomonadales</taxon>
        <taxon>Pseudomonadaceae</taxon>
        <taxon>Ectopseudomonas</taxon>
    </lineage>
</organism>
<dbReference type="InterPro" id="IPR010095">
    <property type="entry name" value="Cas12f1-like_TNB"/>
</dbReference>
<dbReference type="EMBL" id="UGUV01000003">
    <property type="protein sequence ID" value="SUE72531.1"/>
    <property type="molecule type" value="Genomic_DNA"/>
</dbReference>
<evidence type="ECO:0000256" key="1">
    <source>
        <dbReference type="ARBA" id="ARBA00023125"/>
    </source>
</evidence>
<dbReference type="AlphaFoldDB" id="A0A379PIB4"/>
<name>A0A379PIB4_ECTOL</name>
<evidence type="ECO:0000313" key="3">
    <source>
        <dbReference type="EMBL" id="SUE72531.1"/>
    </source>
</evidence>
<feature type="domain" description="Cas12f1-like TNB" evidence="2">
    <location>
        <begin position="69"/>
        <end position="135"/>
    </location>
</feature>
<gene>
    <name evidence="3" type="ORF">NCTC10692_04687</name>
</gene>
<reference evidence="3 4" key="1">
    <citation type="submission" date="2018-06" db="EMBL/GenBank/DDBJ databases">
        <authorList>
            <consortium name="Pathogen Informatics"/>
            <person name="Doyle S."/>
        </authorList>
    </citation>
    <scope>NUCLEOTIDE SEQUENCE [LARGE SCALE GENOMIC DNA]</scope>
    <source>
        <strain evidence="3 4">NCTC10692</strain>
    </source>
</reference>
<sequence>MLSRSRIANVRRDYLHKTSTTISKNHAMVCIEDLKVSNMSASAAGTAEQPGRNVKAKAGLNKAILDQGWFEFRRQLDYKLAWKGGWLIAVPAHNTSRTCPCCGHVSQDNRKTQAQFLCVRCGYANNADVVGAINVLRRGEAHLSNEGLDLARFACEVNGAVMPSAAGTC</sequence>
<proteinExistence type="predicted"/>
<evidence type="ECO:0000259" key="2">
    <source>
        <dbReference type="Pfam" id="PF07282"/>
    </source>
</evidence>
<dbReference type="Pfam" id="PF07282">
    <property type="entry name" value="Cas12f1-like_TNB"/>
    <property type="match status" value="1"/>
</dbReference>
<protein>
    <submittedName>
        <fullName evidence="3">Transposase DNA-binding domain</fullName>
    </submittedName>
</protein>